<dbReference type="Pfam" id="PF00534">
    <property type="entry name" value="Glycos_transf_1"/>
    <property type="match status" value="1"/>
</dbReference>
<dbReference type="EMBL" id="JACSQP010000009">
    <property type="protein sequence ID" value="MBD7958513.1"/>
    <property type="molecule type" value="Genomic_DNA"/>
</dbReference>
<feature type="domain" description="Glycosyl transferase family 1" evidence="2">
    <location>
        <begin position="276"/>
        <end position="425"/>
    </location>
</feature>
<evidence type="ECO:0000259" key="2">
    <source>
        <dbReference type="Pfam" id="PF00534"/>
    </source>
</evidence>
<gene>
    <name evidence="3" type="ORF">H9651_12760</name>
</gene>
<organism evidence="3 4">
    <name type="scientific">Microbacterium pullorum</name>
    <dbReference type="NCBI Taxonomy" id="2762236"/>
    <lineage>
        <taxon>Bacteria</taxon>
        <taxon>Bacillati</taxon>
        <taxon>Actinomycetota</taxon>
        <taxon>Actinomycetes</taxon>
        <taxon>Micrococcales</taxon>
        <taxon>Microbacteriaceae</taxon>
        <taxon>Microbacterium</taxon>
    </lineage>
</organism>
<name>A0ABR8S4W3_9MICO</name>
<dbReference type="PANTHER" id="PTHR12526">
    <property type="entry name" value="GLYCOSYLTRANSFERASE"/>
    <property type="match status" value="1"/>
</dbReference>
<protein>
    <submittedName>
        <fullName evidence="3">Glycosyltransferase</fullName>
    </submittedName>
</protein>
<evidence type="ECO:0000256" key="1">
    <source>
        <dbReference type="ARBA" id="ARBA00022679"/>
    </source>
</evidence>
<reference evidence="3 4" key="1">
    <citation type="submission" date="2020-08" db="EMBL/GenBank/DDBJ databases">
        <title>A Genomic Blueprint of the Chicken Gut Microbiome.</title>
        <authorList>
            <person name="Gilroy R."/>
            <person name="Ravi A."/>
            <person name="Getino M."/>
            <person name="Pursley I."/>
            <person name="Horton D.L."/>
            <person name="Alikhan N.-F."/>
            <person name="Baker D."/>
            <person name="Gharbi K."/>
            <person name="Hall N."/>
            <person name="Watson M."/>
            <person name="Adriaenssens E.M."/>
            <person name="Foster-Nyarko E."/>
            <person name="Jarju S."/>
            <person name="Secka A."/>
            <person name="Antonio M."/>
            <person name="Oren A."/>
            <person name="Chaudhuri R."/>
            <person name="La Ragione R.M."/>
            <person name="Hildebrand F."/>
            <person name="Pallen M.J."/>
        </authorList>
    </citation>
    <scope>NUCLEOTIDE SEQUENCE [LARGE SCALE GENOMIC DNA]</scope>
    <source>
        <strain evidence="3 4">Sa4CUA7</strain>
    </source>
</reference>
<keyword evidence="1" id="KW-0808">Transferase</keyword>
<proteinExistence type="predicted"/>
<dbReference type="SUPFAM" id="SSF53756">
    <property type="entry name" value="UDP-Glycosyltransferase/glycogen phosphorylase"/>
    <property type="match status" value="1"/>
</dbReference>
<evidence type="ECO:0000313" key="3">
    <source>
        <dbReference type="EMBL" id="MBD7958513.1"/>
    </source>
</evidence>
<evidence type="ECO:0000313" key="4">
    <source>
        <dbReference type="Proteomes" id="UP000648352"/>
    </source>
</evidence>
<keyword evidence="4" id="KW-1185">Reference proteome</keyword>
<sequence>MTDRALPDAEYLVLASRLIPDRDGGFTISVLRRVQDMRAAGARVRVLSVDPGDQADHDAHRAEWVRRGLLVAPADLRNLFDDARTDAAWLRAAALPLPAPTAADDARTIRDAEGRTVLELPVIAGDPAWHLSEAPVVVWNADGTAPAGWLPGFGGLYRAWLNALAAVSDRPVVVICEARQVGEVLVADAPPLLDPDIRVLHTTHACHVQTPYTWDAPMDAAWSRWLDIADRFDGVLWLTPTQQADVQRRVGDGIPSFVVPHPAPSGLRNEPVPGRIVMLNTLSARKRVDHAVRALARVRASVAHAELHVHGDGPERAALEELAAEVGVGDAVVFHGHAPDPETAWSTADLFVLASTNEGQPLVVLEALGHGVPVVSYDMPYGPRDTLARGGGMLVPDGDVEALAGALTALLTGPGVRAWLSDAARAAAAQMDAAASMRALAAAVESALTAPAPRPGR</sequence>
<dbReference type="InterPro" id="IPR001296">
    <property type="entry name" value="Glyco_trans_1"/>
</dbReference>
<accession>A0ABR8S4W3</accession>
<dbReference type="Proteomes" id="UP000648352">
    <property type="component" value="Unassembled WGS sequence"/>
</dbReference>
<dbReference type="Gene3D" id="3.40.50.2000">
    <property type="entry name" value="Glycogen Phosphorylase B"/>
    <property type="match status" value="2"/>
</dbReference>
<dbReference type="RefSeq" id="WP_191719712.1">
    <property type="nucleotide sequence ID" value="NZ_JACSQP010000009.1"/>
</dbReference>
<comment type="caution">
    <text evidence="3">The sequence shown here is derived from an EMBL/GenBank/DDBJ whole genome shotgun (WGS) entry which is preliminary data.</text>
</comment>